<keyword evidence="3" id="KW-1185">Reference proteome</keyword>
<feature type="compositionally biased region" description="Polar residues" evidence="1">
    <location>
        <begin position="153"/>
        <end position="165"/>
    </location>
</feature>
<feature type="region of interest" description="Disordered" evidence="1">
    <location>
        <begin position="35"/>
        <end position="74"/>
    </location>
</feature>
<feature type="compositionally biased region" description="Polar residues" evidence="1">
    <location>
        <begin position="90"/>
        <end position="99"/>
    </location>
</feature>
<name>A0A5C3Q4M2_9AGAR</name>
<proteinExistence type="predicted"/>
<accession>A0A5C3Q4M2</accession>
<evidence type="ECO:0000313" key="3">
    <source>
        <dbReference type="Proteomes" id="UP000305067"/>
    </source>
</evidence>
<feature type="compositionally biased region" description="Low complexity" evidence="1">
    <location>
        <begin position="101"/>
        <end position="111"/>
    </location>
</feature>
<gene>
    <name evidence="2" type="ORF">BDV98DRAFT_339209</name>
</gene>
<dbReference type="EMBL" id="ML178866">
    <property type="protein sequence ID" value="TFK96107.1"/>
    <property type="molecule type" value="Genomic_DNA"/>
</dbReference>
<evidence type="ECO:0000313" key="2">
    <source>
        <dbReference type="EMBL" id="TFK96107.1"/>
    </source>
</evidence>
<feature type="region of interest" description="Disordered" evidence="1">
    <location>
        <begin position="145"/>
        <end position="165"/>
    </location>
</feature>
<sequence length="165" mass="16796">MMGSDAPSPRRSTTTNNTRCYYTCHRQAETSVIIGTQSPASVPTDPRTTSSMAGELTSQIPSRTTEETTAGLTSSTRASAVNAFGGSSSAFTMPTSNELFPTPSGSSGSPVGIPANGAAGQDQSIPDFRLTVGIIVPLGGDCCNSGSPLAMQEAQSSSSTGYTSE</sequence>
<dbReference type="Proteomes" id="UP000305067">
    <property type="component" value="Unassembled WGS sequence"/>
</dbReference>
<organism evidence="2 3">
    <name type="scientific">Pterulicium gracile</name>
    <dbReference type="NCBI Taxonomy" id="1884261"/>
    <lineage>
        <taxon>Eukaryota</taxon>
        <taxon>Fungi</taxon>
        <taxon>Dikarya</taxon>
        <taxon>Basidiomycota</taxon>
        <taxon>Agaricomycotina</taxon>
        <taxon>Agaricomycetes</taxon>
        <taxon>Agaricomycetidae</taxon>
        <taxon>Agaricales</taxon>
        <taxon>Pleurotineae</taxon>
        <taxon>Pterulaceae</taxon>
        <taxon>Pterulicium</taxon>
    </lineage>
</organism>
<protein>
    <submittedName>
        <fullName evidence="2">Uncharacterized protein</fullName>
    </submittedName>
</protein>
<reference evidence="2 3" key="1">
    <citation type="journal article" date="2019" name="Nat. Ecol. Evol.">
        <title>Megaphylogeny resolves global patterns of mushroom evolution.</title>
        <authorList>
            <person name="Varga T."/>
            <person name="Krizsan K."/>
            <person name="Foldi C."/>
            <person name="Dima B."/>
            <person name="Sanchez-Garcia M."/>
            <person name="Sanchez-Ramirez S."/>
            <person name="Szollosi G.J."/>
            <person name="Szarkandi J.G."/>
            <person name="Papp V."/>
            <person name="Albert L."/>
            <person name="Andreopoulos W."/>
            <person name="Angelini C."/>
            <person name="Antonin V."/>
            <person name="Barry K.W."/>
            <person name="Bougher N.L."/>
            <person name="Buchanan P."/>
            <person name="Buyck B."/>
            <person name="Bense V."/>
            <person name="Catcheside P."/>
            <person name="Chovatia M."/>
            <person name="Cooper J."/>
            <person name="Damon W."/>
            <person name="Desjardin D."/>
            <person name="Finy P."/>
            <person name="Geml J."/>
            <person name="Haridas S."/>
            <person name="Hughes K."/>
            <person name="Justo A."/>
            <person name="Karasinski D."/>
            <person name="Kautmanova I."/>
            <person name="Kiss B."/>
            <person name="Kocsube S."/>
            <person name="Kotiranta H."/>
            <person name="LaButti K.M."/>
            <person name="Lechner B.E."/>
            <person name="Liimatainen K."/>
            <person name="Lipzen A."/>
            <person name="Lukacs Z."/>
            <person name="Mihaltcheva S."/>
            <person name="Morgado L.N."/>
            <person name="Niskanen T."/>
            <person name="Noordeloos M.E."/>
            <person name="Ohm R.A."/>
            <person name="Ortiz-Santana B."/>
            <person name="Ovrebo C."/>
            <person name="Racz N."/>
            <person name="Riley R."/>
            <person name="Savchenko A."/>
            <person name="Shiryaev A."/>
            <person name="Soop K."/>
            <person name="Spirin V."/>
            <person name="Szebenyi C."/>
            <person name="Tomsovsky M."/>
            <person name="Tulloss R.E."/>
            <person name="Uehling J."/>
            <person name="Grigoriev I.V."/>
            <person name="Vagvolgyi C."/>
            <person name="Papp T."/>
            <person name="Martin F.M."/>
            <person name="Miettinen O."/>
            <person name="Hibbett D.S."/>
            <person name="Nagy L.G."/>
        </authorList>
    </citation>
    <scope>NUCLEOTIDE SEQUENCE [LARGE SCALE GENOMIC DNA]</scope>
    <source>
        <strain evidence="2 3">CBS 309.79</strain>
    </source>
</reference>
<dbReference type="AlphaFoldDB" id="A0A5C3Q4M2"/>
<feature type="region of interest" description="Disordered" evidence="1">
    <location>
        <begin position="90"/>
        <end position="111"/>
    </location>
</feature>
<evidence type="ECO:0000256" key="1">
    <source>
        <dbReference type="SAM" id="MobiDB-lite"/>
    </source>
</evidence>